<accession>A0A1J1HIY4</accession>
<organism evidence="1 2">
    <name type="scientific">Clunio marinus</name>
    <dbReference type="NCBI Taxonomy" id="568069"/>
    <lineage>
        <taxon>Eukaryota</taxon>
        <taxon>Metazoa</taxon>
        <taxon>Ecdysozoa</taxon>
        <taxon>Arthropoda</taxon>
        <taxon>Hexapoda</taxon>
        <taxon>Insecta</taxon>
        <taxon>Pterygota</taxon>
        <taxon>Neoptera</taxon>
        <taxon>Endopterygota</taxon>
        <taxon>Diptera</taxon>
        <taxon>Nematocera</taxon>
        <taxon>Chironomoidea</taxon>
        <taxon>Chironomidae</taxon>
        <taxon>Clunio</taxon>
    </lineage>
</organism>
<sequence length="149" mass="17092">MIGNEEASRTVLYQNLKSLKALRQPLLGFTFFRSFISIAKLGGECSCFFTLSYSKLRSSLFILLNLIVSTRIAYKINQWVSFYSTSDISNKGEISQVRQAETDESDVEVQESDATSKFMSQALKCHLTFPRMFLYSKIIKMFAVYALRF</sequence>
<dbReference type="Proteomes" id="UP000183832">
    <property type="component" value="Unassembled WGS sequence"/>
</dbReference>
<evidence type="ECO:0000313" key="2">
    <source>
        <dbReference type="Proteomes" id="UP000183832"/>
    </source>
</evidence>
<gene>
    <name evidence="1" type="ORF">CLUMA_CG001802</name>
</gene>
<dbReference type="EMBL" id="CVRI01000006">
    <property type="protein sequence ID" value="CRK88016.1"/>
    <property type="molecule type" value="Genomic_DNA"/>
</dbReference>
<name>A0A1J1HIY4_9DIPT</name>
<evidence type="ECO:0000313" key="1">
    <source>
        <dbReference type="EMBL" id="CRK88016.1"/>
    </source>
</evidence>
<keyword evidence="2" id="KW-1185">Reference proteome</keyword>
<dbReference type="AlphaFoldDB" id="A0A1J1HIY4"/>
<proteinExistence type="predicted"/>
<reference evidence="1 2" key="1">
    <citation type="submission" date="2015-04" db="EMBL/GenBank/DDBJ databases">
        <authorList>
            <person name="Syromyatnikov M.Y."/>
            <person name="Popov V.N."/>
        </authorList>
    </citation>
    <scope>NUCLEOTIDE SEQUENCE [LARGE SCALE GENOMIC DNA]</scope>
</reference>
<protein>
    <submittedName>
        <fullName evidence="1">CLUMA_CG001802, isoform A</fullName>
    </submittedName>
</protein>